<gene>
    <name evidence="3" type="ORF">H8K52_09180</name>
</gene>
<protein>
    <submittedName>
        <fullName evidence="3">NADP-dependent oxidoreductase</fullName>
    </submittedName>
</protein>
<dbReference type="InterPro" id="IPR020843">
    <property type="entry name" value="ER"/>
</dbReference>
<dbReference type="InterPro" id="IPR041694">
    <property type="entry name" value="ADH_N_2"/>
</dbReference>
<dbReference type="SMART" id="SM00829">
    <property type="entry name" value="PKS_ER"/>
    <property type="match status" value="1"/>
</dbReference>
<dbReference type="PANTHER" id="PTHR43205">
    <property type="entry name" value="PROSTAGLANDIN REDUCTASE"/>
    <property type="match status" value="1"/>
</dbReference>
<dbReference type="CDD" id="cd05288">
    <property type="entry name" value="PGDH"/>
    <property type="match status" value="1"/>
</dbReference>
<reference evidence="3 4" key="1">
    <citation type="submission" date="2020-08" db="EMBL/GenBank/DDBJ databases">
        <title>Novel species isolated from subtropical streams in China.</title>
        <authorList>
            <person name="Lu H."/>
        </authorList>
    </citation>
    <scope>NUCLEOTIDE SEQUENCE [LARGE SCALE GENOMIC DNA]</scope>
    <source>
        <strain evidence="3 4">KACC 16656</strain>
    </source>
</reference>
<dbReference type="Pfam" id="PF00107">
    <property type="entry name" value="ADH_zinc_N"/>
    <property type="match status" value="1"/>
</dbReference>
<dbReference type="InterPro" id="IPR045010">
    <property type="entry name" value="MDR_fam"/>
</dbReference>
<dbReference type="PANTHER" id="PTHR43205:SF7">
    <property type="entry name" value="PROSTAGLANDIN REDUCTASE 1"/>
    <property type="match status" value="1"/>
</dbReference>
<dbReference type="Gene3D" id="3.40.50.720">
    <property type="entry name" value="NAD(P)-binding Rossmann-like Domain"/>
    <property type="match status" value="1"/>
</dbReference>
<organism evidence="3 4">
    <name type="scientific">Undibacterium seohonense</name>
    <dbReference type="NCBI Taxonomy" id="1344950"/>
    <lineage>
        <taxon>Bacteria</taxon>
        <taxon>Pseudomonadati</taxon>
        <taxon>Pseudomonadota</taxon>
        <taxon>Betaproteobacteria</taxon>
        <taxon>Burkholderiales</taxon>
        <taxon>Oxalobacteraceae</taxon>
        <taxon>Undibacterium</taxon>
    </lineage>
</organism>
<proteinExistence type="predicted"/>
<dbReference type="SUPFAM" id="SSF50129">
    <property type="entry name" value="GroES-like"/>
    <property type="match status" value="1"/>
</dbReference>
<dbReference type="Pfam" id="PF16884">
    <property type="entry name" value="ADH_N_2"/>
    <property type="match status" value="1"/>
</dbReference>
<evidence type="ECO:0000256" key="1">
    <source>
        <dbReference type="ARBA" id="ARBA00023002"/>
    </source>
</evidence>
<evidence type="ECO:0000259" key="2">
    <source>
        <dbReference type="SMART" id="SM00829"/>
    </source>
</evidence>
<dbReference type="InterPro" id="IPR011032">
    <property type="entry name" value="GroES-like_sf"/>
</dbReference>
<dbReference type="InterPro" id="IPR036291">
    <property type="entry name" value="NAD(P)-bd_dom_sf"/>
</dbReference>
<feature type="domain" description="Enoyl reductase (ER)" evidence="2">
    <location>
        <begin position="18"/>
        <end position="337"/>
    </location>
</feature>
<dbReference type="RefSeq" id="WP_186922604.1">
    <property type="nucleotide sequence ID" value="NZ_JACOFW010000008.1"/>
</dbReference>
<keyword evidence="1" id="KW-0560">Oxidoreductase</keyword>
<dbReference type="EMBL" id="JACOFW010000008">
    <property type="protein sequence ID" value="MBC3807515.1"/>
    <property type="molecule type" value="Genomic_DNA"/>
</dbReference>
<evidence type="ECO:0000313" key="3">
    <source>
        <dbReference type="EMBL" id="MBC3807515.1"/>
    </source>
</evidence>
<evidence type="ECO:0000313" key="4">
    <source>
        <dbReference type="Proteomes" id="UP000648257"/>
    </source>
</evidence>
<comment type="caution">
    <text evidence="3">The sequence shown here is derived from an EMBL/GenBank/DDBJ whole genome shotgun (WGS) entry which is preliminary data.</text>
</comment>
<dbReference type="InterPro" id="IPR013149">
    <property type="entry name" value="ADH-like_C"/>
</dbReference>
<keyword evidence="4" id="KW-1185">Reference proteome</keyword>
<accession>A0ABR6X3I6</accession>
<dbReference type="SUPFAM" id="SSF51735">
    <property type="entry name" value="NAD(P)-binding Rossmann-fold domains"/>
    <property type="match status" value="1"/>
</dbReference>
<dbReference type="Proteomes" id="UP000648257">
    <property type="component" value="Unassembled WGS sequence"/>
</dbReference>
<dbReference type="Gene3D" id="3.90.180.10">
    <property type="entry name" value="Medium-chain alcohol dehydrogenases, catalytic domain"/>
    <property type="match status" value="1"/>
</dbReference>
<name>A0ABR6X3I6_9BURK</name>
<sequence length="344" mass="37505">MSNNILNHQIRLAARPVGFPKDSDWLHTEEPVRELNEGEILVKTLFISIDPAMRGWMNGGKSYIRPVEINEVMRAGGVGIVIASKSDQFQVGQHLSGSLGVQEYWIGMANDKYAGFYPIDPQVAPLPSYLNALGMPGMTAYFGLLEVGQPKAGETVVVSGAAGAVGQTVGQVAKQHGCRVVGIAGGQEKCDFVVNELGFDACIDYKGGSVKDGLKQHCPNGVDIYFDNVGGDILDTVLTRINMKARIIICGAISQYNNTTAIKGPSNYLSLLVNRAKMEGIVVFDYVKRYPEAVQQMSEWMKAGQFHTREDIIQGLDKFPEALMMLFEGKNFGKLILQINPSQG</sequence>